<evidence type="ECO:0000313" key="2">
    <source>
        <dbReference type="EMBL" id="NJC24665.1"/>
    </source>
</evidence>
<organism evidence="2 3">
    <name type="scientific">Neolewinella antarctica</name>
    <dbReference type="NCBI Taxonomy" id="442734"/>
    <lineage>
        <taxon>Bacteria</taxon>
        <taxon>Pseudomonadati</taxon>
        <taxon>Bacteroidota</taxon>
        <taxon>Saprospiria</taxon>
        <taxon>Saprospirales</taxon>
        <taxon>Lewinellaceae</taxon>
        <taxon>Neolewinella</taxon>
    </lineage>
</organism>
<gene>
    <name evidence="2" type="ORF">GGR27_000146</name>
</gene>
<comment type="caution">
    <text evidence="2">The sequence shown here is derived from an EMBL/GenBank/DDBJ whole genome shotgun (WGS) entry which is preliminary data.</text>
</comment>
<dbReference type="RefSeq" id="WP_168035482.1">
    <property type="nucleotide sequence ID" value="NZ_JAATJH010000001.1"/>
</dbReference>
<evidence type="ECO:0000313" key="3">
    <source>
        <dbReference type="Proteomes" id="UP000770785"/>
    </source>
</evidence>
<name>A0ABX0X6H2_9BACT</name>
<keyword evidence="3" id="KW-1185">Reference proteome</keyword>
<evidence type="ECO:0000256" key="1">
    <source>
        <dbReference type="SAM" id="MobiDB-lite"/>
    </source>
</evidence>
<accession>A0ABX0X6H2</accession>
<evidence type="ECO:0008006" key="4">
    <source>
        <dbReference type="Google" id="ProtNLM"/>
    </source>
</evidence>
<dbReference type="EMBL" id="JAATJH010000001">
    <property type="protein sequence ID" value="NJC24665.1"/>
    <property type="molecule type" value="Genomic_DNA"/>
</dbReference>
<protein>
    <recommendedName>
        <fullName evidence="4">Baseplate protein J-like domain-containing protein</fullName>
    </recommendedName>
</protein>
<sequence length="1112" mass="121125">MSSADRQNTLNTTAPPTAGSYQSTRLPAALAEGYLLIDDKQPSDWLKYVAAFSRHLRFFDLNDTERGTWHELYRNQPAVALATLASYDVEAAARSFTSLRARTEATSATFAERRDLMGVYFSRLDDEVSRLDEQVSALPRSSALHRVATELIRHHLAPAYARWRSYHYTATYPAIALRLVKRPDGVTSQSELLSYFTDRKLSAAWGPMSAPDKDSWGVFGVVAPPAGVEAKSRAIVHGIGHAFVHGVPGAFIQHTLHLRASAQKAFTQSLNKQADHAPHVALILAFLRIRETQRDVLNGLGDRHLRFYYERILRLRPARAKGHRTYVTHELRHGMASIVLPAGTEYDGGKAPLTGRRRKFFSEREASVSAATISDIRALYRGDDLRAGHVANSRDGVGKALPENSISWSPFGHLEEGKSRMPKARVGFALADNQLTAAAGRREITVSFGGNTEAIEGQSFKCKLTQEAGWYETVVRCSGGRLRVVIPAAEKPVTPYVETVHKENLSAESPLLLCVWDDANAARHHDLVKSEVFIQSVKCTVSALGEADLVGGGLVKSGQAFYPFGVQPISGDSVRLGLREAGLKEGKVTLDTLASPFANQIKATPQVGAVELKAKDDWPHRTYPKRLAEALITNGKAPVGASLVTVPDPPVPAQISSFSLSYASPATVPATVLRLTPFGHVPLLAEEPIFEPLVPLVGDTDGLVLGADAGAMLLGIANWEPGDQLRILFATEEGSADPLALKPRQHVRYAFLDGNVWRQFPSDKIDDRTNQLLTSGTIRFALPYDTATGGTQQGANKAWIGIFVQTTPTAVALLRGIHLHAVEVRQQLLEGQSISETVLNAGTVVKLAAKNPSVGKITQPYPSFGASGTESRDDYFSRASERMRHKGRGITAYDVERLVLAHVPEVERVICLPHVKSDPGKTYDELAAGHVTVVPLGRSGGSRANALRPFVSLATRGRISSLLKRRMSSHATIHVVNPVYEEVKVSARFTILPGTDSVWAIADLNERLIDYLSPWHNSGLGEVDFTATVHRAGVINFLEDVIYIDTIERLRLARVLGGSRKEGETLRSTKQTALLVSSARHELLIVDPLAGDGDCECCTEPGIPVATTIRLA</sequence>
<feature type="region of interest" description="Disordered" evidence="1">
    <location>
        <begin position="1"/>
        <end position="21"/>
    </location>
</feature>
<reference evidence="2 3" key="1">
    <citation type="submission" date="2020-03" db="EMBL/GenBank/DDBJ databases">
        <title>Genomic Encyclopedia of Type Strains, Phase IV (KMG-IV): sequencing the most valuable type-strain genomes for metagenomic binning, comparative biology and taxonomic classification.</title>
        <authorList>
            <person name="Goeker M."/>
        </authorList>
    </citation>
    <scope>NUCLEOTIDE SEQUENCE [LARGE SCALE GENOMIC DNA]</scope>
    <source>
        <strain evidence="2 3">DSM 105096</strain>
    </source>
</reference>
<proteinExistence type="predicted"/>
<dbReference type="Proteomes" id="UP000770785">
    <property type="component" value="Unassembled WGS sequence"/>
</dbReference>